<dbReference type="AlphaFoldDB" id="A0AA88XEX9"/>
<gene>
    <name evidence="1" type="ORF">FSP39_007187</name>
</gene>
<name>A0AA88XEX9_PINIB</name>
<organism evidence="1 2">
    <name type="scientific">Pinctada imbricata</name>
    <name type="common">Atlantic pearl-oyster</name>
    <name type="synonym">Pinctada martensii</name>
    <dbReference type="NCBI Taxonomy" id="66713"/>
    <lineage>
        <taxon>Eukaryota</taxon>
        <taxon>Metazoa</taxon>
        <taxon>Spiralia</taxon>
        <taxon>Lophotrochozoa</taxon>
        <taxon>Mollusca</taxon>
        <taxon>Bivalvia</taxon>
        <taxon>Autobranchia</taxon>
        <taxon>Pteriomorphia</taxon>
        <taxon>Pterioida</taxon>
        <taxon>Pterioidea</taxon>
        <taxon>Pteriidae</taxon>
        <taxon>Pinctada</taxon>
    </lineage>
</organism>
<keyword evidence="2" id="KW-1185">Reference proteome</keyword>
<reference evidence="1" key="1">
    <citation type="submission" date="2019-08" db="EMBL/GenBank/DDBJ databases">
        <title>The improved chromosome-level genome for the pearl oyster Pinctada fucata martensii using PacBio sequencing and Hi-C.</title>
        <authorList>
            <person name="Zheng Z."/>
        </authorList>
    </citation>
    <scope>NUCLEOTIDE SEQUENCE</scope>
    <source>
        <strain evidence="1">ZZ-2019</strain>
        <tissue evidence="1">Adductor muscle</tissue>
    </source>
</reference>
<dbReference type="Proteomes" id="UP001186944">
    <property type="component" value="Unassembled WGS sequence"/>
</dbReference>
<accession>A0AA88XEX9</accession>
<dbReference type="EMBL" id="VSWD01000013">
    <property type="protein sequence ID" value="KAK3084040.1"/>
    <property type="molecule type" value="Genomic_DNA"/>
</dbReference>
<protein>
    <submittedName>
        <fullName evidence="1">Uncharacterized protein</fullName>
    </submittedName>
</protein>
<evidence type="ECO:0000313" key="1">
    <source>
        <dbReference type="EMBL" id="KAK3084040.1"/>
    </source>
</evidence>
<sequence>MSLLDDMLASGITLGDIVEYFSMEESRRDDVLGLIFENHSLCPFCDRYRKRLKDI</sequence>
<comment type="caution">
    <text evidence="1">The sequence shown here is derived from an EMBL/GenBank/DDBJ whole genome shotgun (WGS) entry which is preliminary data.</text>
</comment>
<evidence type="ECO:0000313" key="2">
    <source>
        <dbReference type="Proteomes" id="UP001186944"/>
    </source>
</evidence>
<proteinExistence type="predicted"/>